<gene>
    <name evidence="2" type="ORF">SPBR_01953</name>
</gene>
<dbReference type="InterPro" id="IPR021851">
    <property type="entry name" value="DUF3455"/>
</dbReference>
<keyword evidence="3" id="KW-1185">Reference proteome</keyword>
<dbReference type="GeneID" id="63675183"/>
<dbReference type="RefSeq" id="XP_040619118.1">
    <property type="nucleotide sequence ID" value="XM_040760262.1"/>
</dbReference>
<sequence length="263" mass="26580">MAARSLTLLASLLAVVSAAPPPPCKAPTYALPLTGTGTELPPVSPGLALLKIAVGHGIQNYTCASNSAATVATGALATLYDVTNLYPGTAVTGLHPDAFNAISNTVLWGQDLPLNLQNAAASSPGTPSTPNVLGEADYGAVIADPFLAAAALPLPGVLPKSVPFLGHHYFDSNGVPIFNLVAANLYGSMTKTGNVKAPSTAGTGILSTGAVDWLQLSASSNAASNSIKQVYRVITVGGASHTCDILNAAGGSVPYTAFYWFFG</sequence>
<dbReference type="AlphaFoldDB" id="A0A0C2FIY9"/>
<comment type="caution">
    <text evidence="2">The sequence shown here is derived from an EMBL/GenBank/DDBJ whole genome shotgun (WGS) entry which is preliminary data.</text>
</comment>
<keyword evidence="1" id="KW-0732">Signal</keyword>
<evidence type="ECO:0000256" key="1">
    <source>
        <dbReference type="SAM" id="SignalP"/>
    </source>
</evidence>
<proteinExistence type="predicted"/>
<evidence type="ECO:0000313" key="3">
    <source>
        <dbReference type="Proteomes" id="UP000031575"/>
    </source>
</evidence>
<reference evidence="2 3" key="1">
    <citation type="journal article" date="2014" name="BMC Genomics">
        <title>Comparative genomics of the major fungal agents of human and animal Sporotrichosis: Sporothrix schenckii and Sporothrix brasiliensis.</title>
        <authorList>
            <person name="Teixeira M.M."/>
            <person name="de Almeida L.G."/>
            <person name="Kubitschek-Barreira P."/>
            <person name="Alves F.L."/>
            <person name="Kioshima E.S."/>
            <person name="Abadio A.K."/>
            <person name="Fernandes L."/>
            <person name="Derengowski L.S."/>
            <person name="Ferreira K.S."/>
            <person name="Souza R.C."/>
            <person name="Ruiz J.C."/>
            <person name="de Andrade N.C."/>
            <person name="Paes H.C."/>
            <person name="Nicola A.M."/>
            <person name="Albuquerque P."/>
            <person name="Gerber A.L."/>
            <person name="Martins V.P."/>
            <person name="Peconick L.D."/>
            <person name="Neto A.V."/>
            <person name="Chaucanez C.B."/>
            <person name="Silva P.A."/>
            <person name="Cunha O.L."/>
            <person name="de Oliveira F.F."/>
            <person name="dos Santos T.C."/>
            <person name="Barros A.L."/>
            <person name="Soares M.A."/>
            <person name="de Oliveira L.M."/>
            <person name="Marini M.M."/>
            <person name="Villalobos-Duno H."/>
            <person name="Cunha M.M."/>
            <person name="de Hoog S."/>
            <person name="da Silveira J.F."/>
            <person name="Henrissat B."/>
            <person name="Nino-Vega G.A."/>
            <person name="Cisalpino P.S."/>
            <person name="Mora-Montes H.M."/>
            <person name="Almeida S.R."/>
            <person name="Stajich J.E."/>
            <person name="Lopes-Bezerra L.M."/>
            <person name="Vasconcelos A.T."/>
            <person name="Felipe M.S."/>
        </authorList>
    </citation>
    <scope>NUCLEOTIDE SEQUENCE [LARGE SCALE GENOMIC DNA]</scope>
    <source>
        <strain evidence="2 3">5110</strain>
    </source>
</reference>
<dbReference type="Proteomes" id="UP000031575">
    <property type="component" value="Unassembled WGS sequence"/>
</dbReference>
<dbReference type="HOGENOM" id="CLU_067863_1_0_1"/>
<dbReference type="PANTHER" id="PTHR35567">
    <property type="entry name" value="MALATE DEHYDROGENASE (AFU_ORTHOLOGUE AFUA_2G13800)"/>
    <property type="match status" value="1"/>
</dbReference>
<dbReference type="OrthoDB" id="1859733at2759"/>
<feature type="signal peptide" evidence="1">
    <location>
        <begin position="1"/>
        <end position="18"/>
    </location>
</feature>
<feature type="chain" id="PRO_5002160655" evidence="1">
    <location>
        <begin position="19"/>
        <end position="263"/>
    </location>
</feature>
<organism evidence="2 3">
    <name type="scientific">Sporothrix brasiliensis 5110</name>
    <dbReference type="NCBI Taxonomy" id="1398154"/>
    <lineage>
        <taxon>Eukaryota</taxon>
        <taxon>Fungi</taxon>
        <taxon>Dikarya</taxon>
        <taxon>Ascomycota</taxon>
        <taxon>Pezizomycotina</taxon>
        <taxon>Sordariomycetes</taxon>
        <taxon>Sordariomycetidae</taxon>
        <taxon>Ophiostomatales</taxon>
        <taxon>Ophiostomataceae</taxon>
        <taxon>Sporothrix</taxon>
    </lineage>
</organism>
<dbReference type="Pfam" id="PF11937">
    <property type="entry name" value="DUF3455"/>
    <property type="match status" value="1"/>
</dbReference>
<dbReference type="EMBL" id="AWTV01000007">
    <property type="protein sequence ID" value="KIH91108.1"/>
    <property type="molecule type" value="Genomic_DNA"/>
</dbReference>
<name>A0A0C2FIY9_9PEZI</name>
<dbReference type="VEuPathDB" id="FungiDB:SPBR_01953"/>
<protein>
    <submittedName>
        <fullName evidence="2">Malate dehydrogenase</fullName>
    </submittedName>
</protein>
<dbReference type="PANTHER" id="PTHR35567:SF3">
    <property type="entry name" value="MALATE DEHYDROGENASE"/>
    <property type="match status" value="1"/>
</dbReference>
<evidence type="ECO:0000313" key="2">
    <source>
        <dbReference type="EMBL" id="KIH91108.1"/>
    </source>
</evidence>
<accession>A0A0C2FIY9</accession>